<comment type="caution">
    <text evidence="3">The sequence shown here is derived from an EMBL/GenBank/DDBJ whole genome shotgun (WGS) entry which is preliminary data.</text>
</comment>
<feature type="compositionally biased region" description="Low complexity" evidence="2">
    <location>
        <begin position="45"/>
        <end position="55"/>
    </location>
</feature>
<feature type="region of interest" description="Disordered" evidence="2">
    <location>
        <begin position="45"/>
        <end position="71"/>
    </location>
</feature>
<sequence length="360" mass="39909">MPKRKICDDNYEHLLNKLKNIEEELRRHQREQSVENPIRRRRIRVISTSSSSEESTLSEKHDNEVSAQPPKNTVVDCTRGTECSNIGNTMDIINTVETAGSALAANDAETKDATLDIEVLEILGIDPTTPKNYGNNIQKDVAVRLEHNAIEGLSRENRNQLLNTYLVSNNCKLIGAPVLNPELKAALSEPVIKRDKAIEAKQKVTAAAIACLGQVISLTISSKEKDTNLLRLLMDTSRMLCDCQHSDTLTRRNYVISSIKKDMKESLLSAKTDTFLFGDKLPDTLKAAKAINKSGAELKIATTPKPGPSKKFTTSASTSKNWKTNPPLRKTAPAVTKETTTRNRRGNSSKTSRGQHHSRR</sequence>
<evidence type="ECO:0000256" key="2">
    <source>
        <dbReference type="SAM" id="MobiDB-lite"/>
    </source>
</evidence>
<dbReference type="AlphaFoldDB" id="A0A922MQR7"/>
<protein>
    <submittedName>
        <fullName evidence="3">Uncharacterized protein</fullName>
    </submittedName>
</protein>
<evidence type="ECO:0000313" key="3">
    <source>
        <dbReference type="EMBL" id="KAH9641144.1"/>
    </source>
</evidence>
<name>A0A922MQR7_SPOEX</name>
<keyword evidence="1" id="KW-0175">Coiled coil</keyword>
<gene>
    <name evidence="3" type="ORF">HF086_013001</name>
</gene>
<evidence type="ECO:0000256" key="1">
    <source>
        <dbReference type="SAM" id="Coils"/>
    </source>
</evidence>
<dbReference type="EMBL" id="JACEFF010000254">
    <property type="protein sequence ID" value="KAH9641144.1"/>
    <property type="molecule type" value="Genomic_DNA"/>
</dbReference>
<feature type="compositionally biased region" description="Basic residues" evidence="2">
    <location>
        <begin position="342"/>
        <end position="360"/>
    </location>
</feature>
<organism evidence="3 4">
    <name type="scientific">Spodoptera exigua</name>
    <name type="common">Beet armyworm</name>
    <name type="synonym">Noctua fulgens</name>
    <dbReference type="NCBI Taxonomy" id="7107"/>
    <lineage>
        <taxon>Eukaryota</taxon>
        <taxon>Metazoa</taxon>
        <taxon>Ecdysozoa</taxon>
        <taxon>Arthropoda</taxon>
        <taxon>Hexapoda</taxon>
        <taxon>Insecta</taxon>
        <taxon>Pterygota</taxon>
        <taxon>Neoptera</taxon>
        <taxon>Endopterygota</taxon>
        <taxon>Lepidoptera</taxon>
        <taxon>Glossata</taxon>
        <taxon>Ditrysia</taxon>
        <taxon>Noctuoidea</taxon>
        <taxon>Noctuidae</taxon>
        <taxon>Amphipyrinae</taxon>
        <taxon>Spodoptera</taxon>
    </lineage>
</organism>
<accession>A0A922MQR7</accession>
<reference evidence="3" key="1">
    <citation type="journal article" date="2021" name="G3 (Bethesda)">
        <title>Genome and transcriptome analysis of the beet armyworm Spodoptera exigua reveals targets for pest control. .</title>
        <authorList>
            <person name="Simon S."/>
            <person name="Breeschoten T."/>
            <person name="Jansen H.J."/>
            <person name="Dirks R.P."/>
            <person name="Schranz M.E."/>
            <person name="Ros V.I.D."/>
        </authorList>
    </citation>
    <scope>NUCLEOTIDE SEQUENCE</scope>
    <source>
        <strain evidence="3">TB_SE_WUR_2020</strain>
    </source>
</reference>
<dbReference type="PANTHER" id="PTHR34239">
    <property type="entry name" value="APPLE DOMAIN-CONTAINING PROTEIN"/>
    <property type="match status" value="1"/>
</dbReference>
<feature type="coiled-coil region" evidence="1">
    <location>
        <begin position="4"/>
        <end position="31"/>
    </location>
</feature>
<evidence type="ECO:0000313" key="4">
    <source>
        <dbReference type="Proteomes" id="UP000814243"/>
    </source>
</evidence>
<proteinExistence type="predicted"/>
<dbReference type="PANTHER" id="PTHR34239:SF2">
    <property type="entry name" value="TRANSPOSABLE ELEMENT P TRANSPOSASE_THAP9 CONSERVED DOMAIN-CONTAINING PROTEIN"/>
    <property type="match status" value="1"/>
</dbReference>
<dbReference type="Proteomes" id="UP000814243">
    <property type="component" value="Unassembled WGS sequence"/>
</dbReference>
<feature type="region of interest" description="Disordered" evidence="2">
    <location>
        <begin position="300"/>
        <end position="360"/>
    </location>
</feature>
<feature type="compositionally biased region" description="Low complexity" evidence="2">
    <location>
        <begin position="309"/>
        <end position="320"/>
    </location>
</feature>